<dbReference type="SUPFAM" id="SSF47616">
    <property type="entry name" value="GST C-terminal domain-like"/>
    <property type="match status" value="1"/>
</dbReference>
<dbReference type="PANTHER" id="PTHR43968">
    <property type="match status" value="1"/>
</dbReference>
<dbReference type="GO" id="GO:0005737">
    <property type="term" value="C:cytoplasm"/>
    <property type="evidence" value="ECO:0007669"/>
    <property type="project" value="TreeGrafter"/>
</dbReference>
<evidence type="ECO:0000259" key="1">
    <source>
        <dbReference type="PROSITE" id="PS50404"/>
    </source>
</evidence>
<dbReference type="RefSeq" id="WP_208011039.1">
    <property type="nucleotide sequence ID" value="NZ_CP071796.1"/>
</dbReference>
<dbReference type="KEGG" id="otd:J1M35_09890"/>
<proteinExistence type="predicted"/>
<dbReference type="InterPro" id="IPR050983">
    <property type="entry name" value="GST_Omega/HSP26"/>
</dbReference>
<dbReference type="Gene3D" id="1.20.1050.10">
    <property type="match status" value="1"/>
</dbReference>
<dbReference type="AlphaFoldDB" id="A0A975CP73"/>
<name>A0A975CP73_9BURK</name>
<evidence type="ECO:0000313" key="3">
    <source>
        <dbReference type="Proteomes" id="UP000663903"/>
    </source>
</evidence>
<dbReference type="InterPro" id="IPR004045">
    <property type="entry name" value="Glutathione_S-Trfase_N"/>
</dbReference>
<organism evidence="2 3">
    <name type="scientific">Ottowia testudinis</name>
    <dbReference type="NCBI Taxonomy" id="2816950"/>
    <lineage>
        <taxon>Bacteria</taxon>
        <taxon>Pseudomonadati</taxon>
        <taxon>Pseudomonadota</taxon>
        <taxon>Betaproteobacteria</taxon>
        <taxon>Burkholderiales</taxon>
        <taxon>Comamonadaceae</taxon>
        <taxon>Ottowia</taxon>
    </lineage>
</organism>
<dbReference type="Pfam" id="PF13417">
    <property type="entry name" value="GST_N_3"/>
    <property type="match status" value="1"/>
</dbReference>
<reference evidence="2" key="1">
    <citation type="submission" date="2021-03" db="EMBL/GenBank/DDBJ databases">
        <title>Ottowia sp. 27C isolated from the cloaca of a Giant Asian pond turtle (Heosemys grandis).</title>
        <authorList>
            <person name="Spergser J."/>
            <person name="Busse H.-J."/>
        </authorList>
    </citation>
    <scope>NUCLEOTIDE SEQUENCE</scope>
    <source>
        <strain evidence="2">27C</strain>
    </source>
</reference>
<protein>
    <submittedName>
        <fullName evidence="2">Glutathione S-transferase N-terminal domain-containing protein</fullName>
    </submittedName>
</protein>
<gene>
    <name evidence="2" type="ORF">J1M35_09890</name>
</gene>
<dbReference type="CDD" id="cd03060">
    <property type="entry name" value="GST_N_Omega_like"/>
    <property type="match status" value="1"/>
</dbReference>
<dbReference type="PANTHER" id="PTHR43968:SF6">
    <property type="entry name" value="GLUTATHIONE S-TRANSFERASE OMEGA"/>
    <property type="match status" value="1"/>
</dbReference>
<sequence>MVSVAMLPVLYTFRRCPYAMRARWALHAAGVAVEMREILLRDKPPALLAASPKGTVPVLVLPGGAVIDQSLHVMHWALAQRDPQGWLAPERGTLADMLALIEACERDFKPHLDRGKYASRYRTEWVRAGHDEVMDKAAFAARNDAQALLFLQRLACVLQAPEAENTLNPNAASAAGRHAAPCLSGSHPALADFAIVPFVRQFARHDAARFAAQAPPSVAAWMNRLLARGDFEAVMAKRAVWSWRDGQG</sequence>
<dbReference type="Proteomes" id="UP000663903">
    <property type="component" value="Chromosome"/>
</dbReference>
<dbReference type="InterPro" id="IPR036249">
    <property type="entry name" value="Thioredoxin-like_sf"/>
</dbReference>
<dbReference type="Gene3D" id="3.40.30.10">
    <property type="entry name" value="Glutaredoxin"/>
    <property type="match status" value="1"/>
</dbReference>
<dbReference type="EMBL" id="CP071796">
    <property type="protein sequence ID" value="QTD47143.1"/>
    <property type="molecule type" value="Genomic_DNA"/>
</dbReference>
<dbReference type="SUPFAM" id="SSF52833">
    <property type="entry name" value="Thioredoxin-like"/>
    <property type="match status" value="1"/>
</dbReference>
<dbReference type="SFLD" id="SFLDS00019">
    <property type="entry name" value="Glutathione_Transferase_(cytos"/>
    <property type="match status" value="1"/>
</dbReference>
<dbReference type="InterPro" id="IPR040079">
    <property type="entry name" value="Glutathione_S-Trfase"/>
</dbReference>
<feature type="domain" description="GST N-terminal" evidence="1">
    <location>
        <begin position="6"/>
        <end position="85"/>
    </location>
</feature>
<dbReference type="PROSITE" id="PS50404">
    <property type="entry name" value="GST_NTER"/>
    <property type="match status" value="1"/>
</dbReference>
<keyword evidence="3" id="KW-1185">Reference proteome</keyword>
<dbReference type="InterPro" id="IPR036282">
    <property type="entry name" value="Glutathione-S-Trfase_C_sf"/>
</dbReference>
<accession>A0A975CP73</accession>
<evidence type="ECO:0000313" key="2">
    <source>
        <dbReference type="EMBL" id="QTD47143.1"/>
    </source>
</evidence>